<dbReference type="EMBL" id="JAHRHJ020000001">
    <property type="protein sequence ID" value="KAH9330363.1"/>
    <property type="molecule type" value="Genomic_DNA"/>
</dbReference>
<keyword evidence="3" id="KW-1185">Reference proteome</keyword>
<organism evidence="2 3">
    <name type="scientific">Taxus chinensis</name>
    <name type="common">Chinese yew</name>
    <name type="synonym">Taxus wallichiana var. chinensis</name>
    <dbReference type="NCBI Taxonomy" id="29808"/>
    <lineage>
        <taxon>Eukaryota</taxon>
        <taxon>Viridiplantae</taxon>
        <taxon>Streptophyta</taxon>
        <taxon>Embryophyta</taxon>
        <taxon>Tracheophyta</taxon>
        <taxon>Spermatophyta</taxon>
        <taxon>Pinopsida</taxon>
        <taxon>Pinidae</taxon>
        <taxon>Conifers II</taxon>
        <taxon>Cupressales</taxon>
        <taxon>Taxaceae</taxon>
        <taxon>Taxus</taxon>
    </lineage>
</organism>
<comment type="caution">
    <text evidence="2">The sequence shown here is derived from an EMBL/GenBank/DDBJ whole genome shotgun (WGS) entry which is preliminary data.</text>
</comment>
<protein>
    <submittedName>
        <fullName evidence="2">Uncharacterized protein</fullName>
    </submittedName>
</protein>
<feature type="region of interest" description="Disordered" evidence="1">
    <location>
        <begin position="1"/>
        <end position="54"/>
    </location>
</feature>
<dbReference type="Proteomes" id="UP000824469">
    <property type="component" value="Unassembled WGS sequence"/>
</dbReference>
<feature type="compositionally biased region" description="Basic and acidic residues" evidence="1">
    <location>
        <begin position="34"/>
        <end position="46"/>
    </location>
</feature>
<evidence type="ECO:0000313" key="3">
    <source>
        <dbReference type="Proteomes" id="UP000824469"/>
    </source>
</evidence>
<proteinExistence type="predicted"/>
<accession>A0AA38LM98</accession>
<name>A0AA38LM98_TAXCH</name>
<evidence type="ECO:0000256" key="1">
    <source>
        <dbReference type="SAM" id="MobiDB-lite"/>
    </source>
</evidence>
<evidence type="ECO:0000313" key="2">
    <source>
        <dbReference type="EMBL" id="KAH9330363.1"/>
    </source>
</evidence>
<feature type="non-terminal residue" evidence="2">
    <location>
        <position position="54"/>
    </location>
</feature>
<dbReference type="AlphaFoldDB" id="A0AA38LM98"/>
<reference evidence="2 3" key="1">
    <citation type="journal article" date="2021" name="Nat. Plants">
        <title>The Taxus genome provides insights into paclitaxel biosynthesis.</title>
        <authorList>
            <person name="Xiong X."/>
            <person name="Gou J."/>
            <person name="Liao Q."/>
            <person name="Li Y."/>
            <person name="Zhou Q."/>
            <person name="Bi G."/>
            <person name="Li C."/>
            <person name="Du R."/>
            <person name="Wang X."/>
            <person name="Sun T."/>
            <person name="Guo L."/>
            <person name="Liang H."/>
            <person name="Lu P."/>
            <person name="Wu Y."/>
            <person name="Zhang Z."/>
            <person name="Ro D.K."/>
            <person name="Shang Y."/>
            <person name="Huang S."/>
            <person name="Yan J."/>
        </authorList>
    </citation>
    <scope>NUCLEOTIDE SEQUENCE [LARGE SCALE GENOMIC DNA]</scope>
    <source>
        <strain evidence="2">Ta-2019</strain>
    </source>
</reference>
<gene>
    <name evidence="2" type="ORF">KI387_002471</name>
</gene>
<feature type="non-terminal residue" evidence="2">
    <location>
        <position position="1"/>
    </location>
</feature>
<sequence>AALGTVGTSRHESAERPPGSPQSKGTSGPLGCTGRERANWPKEKPKSTNCCAEQ</sequence>